<dbReference type="SMART" id="SM01409">
    <property type="entry name" value="RNA_pol_Rpb6"/>
    <property type="match status" value="1"/>
</dbReference>
<comment type="similarity">
    <text evidence="3">Belongs to the archaeal Rpo6/eukaryotic RPB6 RNA polymerase subunit family.</text>
</comment>
<dbReference type="GO" id="GO:0000428">
    <property type="term" value="C:DNA-directed RNA polymerase complex"/>
    <property type="evidence" value="ECO:0007669"/>
    <property type="project" value="UniProtKB-KW"/>
</dbReference>
<keyword evidence="3 4" id="KW-0548">Nucleotidyltransferase</keyword>
<proteinExistence type="inferred from homology"/>
<keyword evidence="3" id="KW-0963">Cytoplasm</keyword>
<dbReference type="EC" id="2.7.7.6" evidence="3"/>
<gene>
    <name evidence="3" type="primary">rpo6</name>
    <name evidence="3" type="synonym">rpoK</name>
    <name evidence="4" type="ORF">ACFQRB_12120</name>
</gene>
<dbReference type="InterPro" id="IPR006110">
    <property type="entry name" value="Pol_omega/Rpo6/RPB6"/>
</dbReference>
<organism evidence="4 5">
    <name type="scientific">Halobaculum litoreum</name>
    <dbReference type="NCBI Taxonomy" id="3031998"/>
    <lineage>
        <taxon>Archaea</taxon>
        <taxon>Methanobacteriati</taxon>
        <taxon>Methanobacteriota</taxon>
        <taxon>Stenosarchaea group</taxon>
        <taxon>Halobacteria</taxon>
        <taxon>Halobacteriales</taxon>
        <taxon>Haloferacaceae</taxon>
        <taxon>Halobaculum</taxon>
    </lineage>
</organism>
<comment type="caution">
    <text evidence="4">The sequence shown here is derived from an EMBL/GenBank/DDBJ whole genome shotgun (WGS) entry which is preliminary data.</text>
</comment>
<dbReference type="AlphaFoldDB" id="A0ABD5XY70"/>
<comment type="subunit">
    <text evidence="3">Part of the RNA polymerase complex.</text>
</comment>
<dbReference type="Proteomes" id="UP001596368">
    <property type="component" value="Unassembled WGS sequence"/>
</dbReference>
<dbReference type="HAMAP" id="MF_00192">
    <property type="entry name" value="RNApol_arch_Rpo6"/>
    <property type="match status" value="1"/>
</dbReference>
<comment type="subcellular location">
    <subcellularLocation>
        <location evidence="3">Cytoplasm</location>
    </subcellularLocation>
</comment>
<dbReference type="PANTHER" id="PTHR47227:SF5">
    <property type="entry name" value="DNA-DIRECTED RNA POLYMERASES I, II, AND III SUBUNIT RPABC2"/>
    <property type="match status" value="1"/>
</dbReference>
<reference evidence="4 5" key="1">
    <citation type="journal article" date="2019" name="Int. J. Syst. Evol. Microbiol.">
        <title>The Global Catalogue of Microorganisms (GCM) 10K type strain sequencing project: providing services to taxonomists for standard genome sequencing and annotation.</title>
        <authorList>
            <consortium name="The Broad Institute Genomics Platform"/>
            <consortium name="The Broad Institute Genome Sequencing Center for Infectious Disease"/>
            <person name="Wu L."/>
            <person name="Ma J."/>
        </authorList>
    </citation>
    <scope>NUCLEOTIDE SEQUENCE [LARGE SCALE GENOMIC DNA]</scope>
    <source>
        <strain evidence="4 5">DT92</strain>
    </source>
</reference>
<dbReference type="PIRSF" id="PIRSF000778">
    <property type="entry name" value="RpoK/RPB6"/>
    <property type="match status" value="1"/>
</dbReference>
<protein>
    <recommendedName>
        <fullName evidence="3">DNA-directed RNA polymerase subunit Rpo6</fullName>
        <ecNumber evidence="3">2.7.7.6</ecNumber>
    </recommendedName>
    <alternativeName>
        <fullName evidence="3">DNA-directed RNA polymerase subunit K</fullName>
    </alternativeName>
</protein>
<dbReference type="GO" id="GO:0003899">
    <property type="term" value="F:DNA-directed RNA polymerase activity"/>
    <property type="evidence" value="ECO:0007669"/>
    <property type="project" value="UniProtKB-UniRule"/>
</dbReference>
<sequence>MSGNLQYNRYEKARILGARALQLAYGAPVLVDSDQSEPILIAAEEYDAGVLPFTVRRGASR</sequence>
<accession>A0ABD5XY70</accession>
<dbReference type="GO" id="GO:0006351">
    <property type="term" value="P:DNA-templated transcription"/>
    <property type="evidence" value="ECO:0007669"/>
    <property type="project" value="UniProtKB-UniRule"/>
</dbReference>
<evidence type="ECO:0000256" key="3">
    <source>
        <dbReference type="HAMAP-Rule" id="MF_00192"/>
    </source>
</evidence>
<keyword evidence="3 4" id="KW-0808">Transferase</keyword>
<dbReference type="GO" id="GO:0003677">
    <property type="term" value="F:DNA binding"/>
    <property type="evidence" value="ECO:0007669"/>
    <property type="project" value="UniProtKB-UniRule"/>
</dbReference>
<keyword evidence="2 3" id="KW-0804">Transcription</keyword>
<dbReference type="InterPro" id="IPR006111">
    <property type="entry name" value="Rpo6/Rpb6"/>
</dbReference>
<dbReference type="EMBL" id="JBHSZG010000001">
    <property type="protein sequence ID" value="MFC7137004.1"/>
    <property type="molecule type" value="Genomic_DNA"/>
</dbReference>
<dbReference type="SUPFAM" id="SSF63562">
    <property type="entry name" value="RPB6/omega subunit-like"/>
    <property type="match status" value="1"/>
</dbReference>
<dbReference type="Gene3D" id="3.90.940.10">
    <property type="match status" value="1"/>
</dbReference>
<comment type="function">
    <text evidence="3">DNA-dependent RNA polymerase (RNAP) catalyzes the transcription of DNA into RNA using the four ribonucleoside triphosphates as substrates.</text>
</comment>
<dbReference type="Pfam" id="PF01192">
    <property type="entry name" value="RNA_pol_Rpb6"/>
    <property type="match status" value="1"/>
</dbReference>
<dbReference type="GO" id="GO:0005737">
    <property type="term" value="C:cytoplasm"/>
    <property type="evidence" value="ECO:0007669"/>
    <property type="project" value="UniProtKB-SubCell"/>
</dbReference>
<evidence type="ECO:0000313" key="4">
    <source>
        <dbReference type="EMBL" id="MFC7137004.1"/>
    </source>
</evidence>
<keyword evidence="1 3" id="KW-0240">DNA-directed RNA polymerase</keyword>
<evidence type="ECO:0000256" key="2">
    <source>
        <dbReference type="ARBA" id="ARBA00023163"/>
    </source>
</evidence>
<name>A0ABD5XY70_9EURY</name>
<comment type="catalytic activity">
    <reaction evidence="3">
        <text>RNA(n) + a ribonucleoside 5'-triphosphate = RNA(n+1) + diphosphate</text>
        <dbReference type="Rhea" id="RHEA:21248"/>
        <dbReference type="Rhea" id="RHEA-COMP:14527"/>
        <dbReference type="Rhea" id="RHEA-COMP:17342"/>
        <dbReference type="ChEBI" id="CHEBI:33019"/>
        <dbReference type="ChEBI" id="CHEBI:61557"/>
        <dbReference type="ChEBI" id="CHEBI:140395"/>
        <dbReference type="EC" id="2.7.7.6"/>
    </reaction>
</comment>
<evidence type="ECO:0000256" key="1">
    <source>
        <dbReference type="ARBA" id="ARBA00022478"/>
    </source>
</evidence>
<dbReference type="NCBIfam" id="NF002208">
    <property type="entry name" value="PRK01099.1-3"/>
    <property type="match status" value="1"/>
</dbReference>
<evidence type="ECO:0000313" key="5">
    <source>
        <dbReference type="Proteomes" id="UP001596368"/>
    </source>
</evidence>
<dbReference type="InterPro" id="IPR036161">
    <property type="entry name" value="RPB6/omega-like_sf"/>
</dbReference>
<dbReference type="PANTHER" id="PTHR47227">
    <property type="entry name" value="DNA-DIRECTED RNA POLYMERASE SUBUNIT K"/>
    <property type="match status" value="1"/>
</dbReference>
<keyword evidence="5" id="KW-1185">Reference proteome</keyword>